<gene>
    <name evidence="1" type="ORF">ACFQ27_01070</name>
</gene>
<protein>
    <submittedName>
        <fullName evidence="1">Uncharacterized protein</fullName>
    </submittedName>
</protein>
<comment type="caution">
    <text evidence="1">The sequence shown here is derived from an EMBL/GenBank/DDBJ whole genome shotgun (WGS) entry which is preliminary data.</text>
</comment>
<reference evidence="2" key="1">
    <citation type="journal article" date="2019" name="Int. J. Syst. Evol. Microbiol.">
        <title>The Global Catalogue of Microorganisms (GCM) 10K type strain sequencing project: providing services to taxonomists for standard genome sequencing and annotation.</title>
        <authorList>
            <consortium name="The Broad Institute Genomics Platform"/>
            <consortium name="The Broad Institute Genome Sequencing Center for Infectious Disease"/>
            <person name="Wu L."/>
            <person name="Ma J."/>
        </authorList>
    </citation>
    <scope>NUCLEOTIDE SEQUENCE [LARGE SCALE GENOMIC DNA]</scope>
    <source>
        <strain evidence="2">CCUG 55074</strain>
    </source>
</reference>
<organism evidence="1 2">
    <name type="scientific">Phenylobacterium conjunctum</name>
    <dbReference type="NCBI Taxonomy" id="1298959"/>
    <lineage>
        <taxon>Bacteria</taxon>
        <taxon>Pseudomonadati</taxon>
        <taxon>Pseudomonadota</taxon>
        <taxon>Alphaproteobacteria</taxon>
        <taxon>Caulobacterales</taxon>
        <taxon>Caulobacteraceae</taxon>
        <taxon>Phenylobacterium</taxon>
    </lineage>
</organism>
<dbReference type="RefSeq" id="WP_377352061.1">
    <property type="nucleotide sequence ID" value="NZ_JBHTLQ010000002.1"/>
</dbReference>
<sequence length="196" mass="20887">MLDALGLAASGEPEQLCPVPAPARFAAFELDGWWFVVSEDNRFASRERVVAVSRGGDAVGAYLEEHVMFSGAFGASDGVLVWSAQHHCTYGLEHLDVWGDPPPALEGIHKGLLEELQNNGGADYVFDAPIDLAASLCGFNPNTFDRDVEVTGLKVVRKDLMKLVDQPLSEGAGPPPVASAGGTRKRGFLARLLGRG</sequence>
<dbReference type="EMBL" id="JBHTLQ010000002">
    <property type="protein sequence ID" value="MFD1189156.1"/>
    <property type="molecule type" value="Genomic_DNA"/>
</dbReference>
<name>A0ABW3SX63_9CAUL</name>
<proteinExistence type="predicted"/>
<evidence type="ECO:0000313" key="1">
    <source>
        <dbReference type="EMBL" id="MFD1189156.1"/>
    </source>
</evidence>
<evidence type="ECO:0000313" key="2">
    <source>
        <dbReference type="Proteomes" id="UP001597216"/>
    </source>
</evidence>
<keyword evidence="2" id="KW-1185">Reference proteome</keyword>
<accession>A0ABW3SX63</accession>
<dbReference type="Proteomes" id="UP001597216">
    <property type="component" value="Unassembled WGS sequence"/>
</dbReference>